<evidence type="ECO:0000313" key="1">
    <source>
        <dbReference type="EMBL" id="CAH0552130.1"/>
    </source>
</evidence>
<dbReference type="PANTHER" id="PTHR16260">
    <property type="entry name" value="SIMILAR TO 1700123O20RIK PROTEIN"/>
    <property type="match status" value="1"/>
</dbReference>
<gene>
    <name evidence="1" type="ORF">MELIAE_LOCUS4576</name>
</gene>
<accession>A0A9P0B053</accession>
<dbReference type="OrthoDB" id="6514241at2759"/>
<evidence type="ECO:0000313" key="2">
    <source>
        <dbReference type="Proteomes" id="UP001154078"/>
    </source>
</evidence>
<protein>
    <submittedName>
        <fullName evidence="1">Uncharacterized protein</fullName>
    </submittedName>
</protein>
<organism evidence="1 2">
    <name type="scientific">Brassicogethes aeneus</name>
    <name type="common">Rape pollen beetle</name>
    <name type="synonym">Meligethes aeneus</name>
    <dbReference type="NCBI Taxonomy" id="1431903"/>
    <lineage>
        <taxon>Eukaryota</taxon>
        <taxon>Metazoa</taxon>
        <taxon>Ecdysozoa</taxon>
        <taxon>Arthropoda</taxon>
        <taxon>Hexapoda</taxon>
        <taxon>Insecta</taxon>
        <taxon>Pterygota</taxon>
        <taxon>Neoptera</taxon>
        <taxon>Endopterygota</taxon>
        <taxon>Coleoptera</taxon>
        <taxon>Polyphaga</taxon>
        <taxon>Cucujiformia</taxon>
        <taxon>Nitidulidae</taxon>
        <taxon>Meligethinae</taxon>
        <taxon>Brassicogethes</taxon>
    </lineage>
</organism>
<dbReference type="AlphaFoldDB" id="A0A9P0B053"/>
<dbReference type="InterPro" id="IPR028019">
    <property type="entry name" value="DUF4508"/>
</dbReference>
<keyword evidence="2" id="KW-1185">Reference proteome</keyword>
<reference evidence="1" key="1">
    <citation type="submission" date="2021-12" db="EMBL/GenBank/DDBJ databases">
        <authorList>
            <person name="King R."/>
        </authorList>
    </citation>
    <scope>NUCLEOTIDE SEQUENCE</scope>
</reference>
<dbReference type="EMBL" id="OV121133">
    <property type="protein sequence ID" value="CAH0552130.1"/>
    <property type="molecule type" value="Genomic_DNA"/>
</dbReference>
<sequence length="122" mass="14257">MTMLNVDAQIRYLVQWFNEWSDFQRSDFLPIMAERYANKAYVNGIVNSISGVNCRDKPMSLFECRIKLFKEWFLAWNQEQKENFFKQITEVDAAFAEKLNSELENDTVNNAASLNGEAVLED</sequence>
<dbReference type="Pfam" id="PF14969">
    <property type="entry name" value="DUF4508"/>
    <property type="match status" value="1"/>
</dbReference>
<name>A0A9P0B053_BRAAE</name>
<proteinExistence type="predicted"/>
<dbReference type="Proteomes" id="UP001154078">
    <property type="component" value="Chromosome 2"/>
</dbReference>
<dbReference type="PANTHER" id="PTHR16260:SF3">
    <property type="entry name" value="CHROMOSOME 14 OPEN READING FRAME 119-LIKE-RELATED"/>
    <property type="match status" value="1"/>
</dbReference>